<comment type="subcellular location">
    <subcellularLocation>
        <location evidence="1">Membrane</location>
        <topology evidence="1">Multi-pass membrane protein</topology>
    </subcellularLocation>
</comment>
<keyword evidence="8" id="KW-1185">Reference proteome</keyword>
<dbReference type="HOGENOM" id="CLU_048347_3_2_1"/>
<keyword evidence="2 5" id="KW-0812">Transmembrane</keyword>
<evidence type="ECO:0000313" key="8">
    <source>
        <dbReference type="Proteomes" id="UP000030755"/>
    </source>
</evidence>
<organism evidence="7 8">
    <name type="scientific">Rozella allomycis (strain CSF55)</name>
    <dbReference type="NCBI Taxonomy" id="988480"/>
    <lineage>
        <taxon>Eukaryota</taxon>
        <taxon>Fungi</taxon>
        <taxon>Fungi incertae sedis</taxon>
        <taxon>Cryptomycota</taxon>
        <taxon>Cryptomycota incertae sedis</taxon>
        <taxon>Rozella</taxon>
    </lineage>
</organism>
<keyword evidence="3 5" id="KW-1133">Transmembrane helix</keyword>
<dbReference type="Proteomes" id="UP000030755">
    <property type="component" value="Unassembled WGS sequence"/>
</dbReference>
<dbReference type="Pfam" id="PF03151">
    <property type="entry name" value="TPT"/>
    <property type="match status" value="1"/>
</dbReference>
<feature type="transmembrane region" description="Helical" evidence="5">
    <location>
        <begin position="226"/>
        <end position="247"/>
    </location>
</feature>
<dbReference type="SUPFAM" id="SSF103481">
    <property type="entry name" value="Multidrug resistance efflux transporter EmrE"/>
    <property type="match status" value="1"/>
</dbReference>
<dbReference type="EMBL" id="KE561071">
    <property type="protein sequence ID" value="EPZ33212.1"/>
    <property type="molecule type" value="Genomic_DNA"/>
</dbReference>
<feature type="transmembrane region" description="Helical" evidence="5">
    <location>
        <begin position="82"/>
        <end position="100"/>
    </location>
</feature>
<dbReference type="OMA" id="NSLYTIW"/>
<evidence type="ECO:0000256" key="3">
    <source>
        <dbReference type="ARBA" id="ARBA00022989"/>
    </source>
</evidence>
<feature type="transmembrane region" description="Helical" evidence="5">
    <location>
        <begin position="281"/>
        <end position="300"/>
    </location>
</feature>
<dbReference type="AlphaFoldDB" id="A0A075AWX7"/>
<dbReference type="GO" id="GO:0016020">
    <property type="term" value="C:membrane"/>
    <property type="evidence" value="ECO:0007669"/>
    <property type="project" value="UniProtKB-SubCell"/>
</dbReference>
<dbReference type="InterPro" id="IPR037185">
    <property type="entry name" value="EmrE-like"/>
</dbReference>
<evidence type="ECO:0000256" key="4">
    <source>
        <dbReference type="ARBA" id="ARBA00023136"/>
    </source>
</evidence>
<name>A0A075AWX7_ROZAC</name>
<feature type="transmembrane region" description="Helical" evidence="5">
    <location>
        <begin position="158"/>
        <end position="180"/>
    </location>
</feature>
<dbReference type="STRING" id="988480.A0A075AWX7"/>
<feature type="domain" description="Sugar phosphate transporter" evidence="6">
    <location>
        <begin position="27"/>
        <end position="298"/>
    </location>
</feature>
<feature type="transmembrane region" description="Helical" evidence="5">
    <location>
        <begin position="192"/>
        <end position="211"/>
    </location>
</feature>
<dbReference type="InterPro" id="IPR004853">
    <property type="entry name" value="Sugar_P_trans_dom"/>
</dbReference>
<evidence type="ECO:0000259" key="6">
    <source>
        <dbReference type="Pfam" id="PF03151"/>
    </source>
</evidence>
<protein>
    <submittedName>
        <fullName evidence="7">DUF250 domain-containing protein</fullName>
    </submittedName>
</protein>
<proteinExistence type="predicted"/>
<evidence type="ECO:0000256" key="2">
    <source>
        <dbReference type="ARBA" id="ARBA00022692"/>
    </source>
</evidence>
<feature type="transmembrane region" description="Helical" evidence="5">
    <location>
        <begin position="133"/>
        <end position="152"/>
    </location>
</feature>
<accession>A0A075AWX7</accession>
<dbReference type="InterPro" id="IPR050186">
    <property type="entry name" value="TPT_transporter"/>
</dbReference>
<feature type="transmembrane region" description="Helical" evidence="5">
    <location>
        <begin position="254"/>
        <end position="275"/>
    </location>
</feature>
<evidence type="ECO:0000313" key="7">
    <source>
        <dbReference type="EMBL" id="EPZ33212.1"/>
    </source>
</evidence>
<evidence type="ECO:0000256" key="5">
    <source>
        <dbReference type="SAM" id="Phobius"/>
    </source>
</evidence>
<evidence type="ECO:0000256" key="1">
    <source>
        <dbReference type="ARBA" id="ARBA00004141"/>
    </source>
</evidence>
<feature type="transmembrane region" description="Helical" evidence="5">
    <location>
        <begin position="20"/>
        <end position="39"/>
    </location>
</feature>
<keyword evidence="4 5" id="KW-0472">Membrane</keyword>
<feature type="transmembrane region" description="Helical" evidence="5">
    <location>
        <begin position="45"/>
        <end position="70"/>
    </location>
</feature>
<reference evidence="7 8" key="1">
    <citation type="journal article" date="2013" name="Curr. Biol.">
        <title>Shared signatures of parasitism and phylogenomics unite Cryptomycota and microsporidia.</title>
        <authorList>
            <person name="James T.Y."/>
            <person name="Pelin A."/>
            <person name="Bonen L."/>
            <person name="Ahrendt S."/>
            <person name="Sain D."/>
            <person name="Corradi N."/>
            <person name="Stajich J.E."/>
        </authorList>
    </citation>
    <scope>NUCLEOTIDE SEQUENCE [LARGE SCALE GENOMIC DNA]</scope>
    <source>
        <strain evidence="7 8">CSF55</strain>
    </source>
</reference>
<dbReference type="OrthoDB" id="5547497at2759"/>
<dbReference type="PANTHER" id="PTHR11132">
    <property type="entry name" value="SOLUTE CARRIER FAMILY 35"/>
    <property type="match status" value="1"/>
</dbReference>
<gene>
    <name evidence="7" type="ORF">O9G_001181</name>
</gene>
<sequence length="302" mass="33760">MPNESNEKSDVVSEKLKNSVFIVTNVISSVGIVLLNKSVFKTYNFNYGTFLTILHFLGTFFGLLVCSMLGLFEFKRIPIKKVITLSASFCGFVVLTNLSLQYNSVGFYQMAKVLTTPGVVFIQYFFYNKSVNIKTLLTITWICIGVMIASVSDVRLNFRGAVVALLGVMVTSYYQVSIGSKQKELEVNSMQLLLYQSPISSLMLLIVLPLFEDLNALVNYQWTLNSIYAILGTCMLAFFVNLSIFLIIGKMSALTYNIVGHFKLCTVVVLGMFLFDEPPTNRSLLGISMTIAGVFYYSTLKK</sequence>
<feature type="transmembrane region" description="Helical" evidence="5">
    <location>
        <begin position="106"/>
        <end position="126"/>
    </location>
</feature>